<accession>A0A834IKW4</accession>
<organism evidence="2 3">
    <name type="scientific">Rhynchophorus ferrugineus</name>
    <name type="common">Red palm weevil</name>
    <name type="synonym">Curculio ferrugineus</name>
    <dbReference type="NCBI Taxonomy" id="354439"/>
    <lineage>
        <taxon>Eukaryota</taxon>
        <taxon>Metazoa</taxon>
        <taxon>Ecdysozoa</taxon>
        <taxon>Arthropoda</taxon>
        <taxon>Hexapoda</taxon>
        <taxon>Insecta</taxon>
        <taxon>Pterygota</taxon>
        <taxon>Neoptera</taxon>
        <taxon>Endopterygota</taxon>
        <taxon>Coleoptera</taxon>
        <taxon>Polyphaga</taxon>
        <taxon>Cucujiformia</taxon>
        <taxon>Curculionidae</taxon>
        <taxon>Dryophthorinae</taxon>
        <taxon>Rhynchophorus</taxon>
    </lineage>
</organism>
<dbReference type="AlphaFoldDB" id="A0A834IKW4"/>
<keyword evidence="3" id="KW-1185">Reference proteome</keyword>
<protein>
    <submittedName>
        <fullName evidence="2">Uncharacterized protein</fullName>
    </submittedName>
</protein>
<feature type="compositionally biased region" description="Basic and acidic residues" evidence="1">
    <location>
        <begin position="19"/>
        <end position="34"/>
    </location>
</feature>
<evidence type="ECO:0000313" key="3">
    <source>
        <dbReference type="Proteomes" id="UP000625711"/>
    </source>
</evidence>
<sequence length="83" mass="9016">MENASARKARSTGSTSRVTRHDSNRHSCKPECFRRLRRSRGGHTPPANSNHPAKGQLNIGTGSSDLGDRPVALPSPLPRLISF</sequence>
<feature type="region of interest" description="Disordered" evidence="1">
    <location>
        <begin position="1"/>
        <end position="83"/>
    </location>
</feature>
<evidence type="ECO:0000313" key="2">
    <source>
        <dbReference type="EMBL" id="KAF7279580.1"/>
    </source>
</evidence>
<name>A0A834IKW4_RHYFE</name>
<proteinExistence type="predicted"/>
<gene>
    <name evidence="2" type="ORF">GWI33_006976</name>
</gene>
<comment type="caution">
    <text evidence="2">The sequence shown here is derived from an EMBL/GenBank/DDBJ whole genome shotgun (WGS) entry which is preliminary data.</text>
</comment>
<dbReference type="Proteomes" id="UP000625711">
    <property type="component" value="Unassembled WGS sequence"/>
</dbReference>
<reference evidence="2" key="1">
    <citation type="submission" date="2020-08" db="EMBL/GenBank/DDBJ databases">
        <title>Genome sequencing and assembly of the red palm weevil Rhynchophorus ferrugineus.</title>
        <authorList>
            <person name="Dias G.B."/>
            <person name="Bergman C.M."/>
            <person name="Manee M."/>
        </authorList>
    </citation>
    <scope>NUCLEOTIDE SEQUENCE</scope>
    <source>
        <strain evidence="2">AA-2017</strain>
        <tissue evidence="2">Whole larva</tissue>
    </source>
</reference>
<evidence type="ECO:0000256" key="1">
    <source>
        <dbReference type="SAM" id="MobiDB-lite"/>
    </source>
</evidence>
<dbReference type="EMBL" id="JAACXV010000354">
    <property type="protein sequence ID" value="KAF7279580.1"/>
    <property type="molecule type" value="Genomic_DNA"/>
</dbReference>